<reference evidence="3 4" key="1">
    <citation type="submission" date="2021-05" db="EMBL/GenBank/DDBJ databases">
        <authorList>
            <person name="Kumar R."/>
            <person name="Kumar A."/>
            <person name="Mukhia S."/>
        </authorList>
    </citation>
    <scope>NUCLEOTIDE SEQUENCE [LARGE SCALE GENOMIC DNA]</scope>
    <source>
        <strain evidence="3 4">ERMR7:08</strain>
    </source>
</reference>
<organism evidence="3 4">
    <name type="scientific">Cryobacterium breve</name>
    <dbReference type="NCBI Taxonomy" id="1259258"/>
    <lineage>
        <taxon>Bacteria</taxon>
        <taxon>Bacillati</taxon>
        <taxon>Actinomycetota</taxon>
        <taxon>Actinomycetes</taxon>
        <taxon>Micrococcales</taxon>
        <taxon>Microbacteriaceae</taxon>
        <taxon>Cryobacterium</taxon>
    </lineage>
</organism>
<dbReference type="RefSeq" id="WP_281533926.1">
    <property type="nucleotide sequence ID" value="NZ_CP075584.1"/>
</dbReference>
<keyword evidence="2" id="KW-0812">Transmembrane</keyword>
<feature type="transmembrane region" description="Helical" evidence="2">
    <location>
        <begin position="309"/>
        <end position="332"/>
    </location>
</feature>
<feature type="compositionally biased region" description="Polar residues" evidence="1">
    <location>
        <begin position="457"/>
        <end position="477"/>
    </location>
</feature>
<feature type="region of interest" description="Disordered" evidence="1">
    <location>
        <begin position="447"/>
        <end position="477"/>
    </location>
</feature>
<feature type="transmembrane region" description="Helical" evidence="2">
    <location>
        <begin position="6"/>
        <end position="25"/>
    </location>
</feature>
<evidence type="ECO:0008006" key="5">
    <source>
        <dbReference type="Google" id="ProtNLM"/>
    </source>
</evidence>
<keyword evidence="2" id="KW-1133">Transmembrane helix</keyword>
<feature type="transmembrane region" description="Helical" evidence="2">
    <location>
        <begin position="138"/>
        <end position="154"/>
    </location>
</feature>
<keyword evidence="4" id="KW-1185">Reference proteome</keyword>
<sequence length="477" mass="50483">MNQSLVILIVTGLSTFALIALIQGVRRGNLVATWNLTTTYIVVVAWLLLASSAVTQFEGGNVSVVNAFGQTTILANPRAAQIMQSAGYVIIGVGFLTFFVQAFVRRHPINSPLILMGLLVVLTDFSSAAVGASSVGNPRIVALVALFLGASVLPRGGGARLGMAVFGLSVSIASGLFLLVNFTAAFRECRLDKCGPLGNLFFGVTTGENTIGLILAATLPSVLLVFRRSTRWILALYLLSIVYICGSRTALQVALIVTVVVLLTRLDSEHVAGAWSRIIAVGTALFGLAIGVILPFLPLAPGDFTNRAYLWSLASDQLASSPIFGFGALVWGNQVANGVISRDEAYSVHNQWLDIIYTSGAIGVLLFVVLILLALRQTAKGSAPTTALLFMPVIYSGLLERTWAFGLLDVFGWMAAATLLALQPGEVRLKVPAVFAAEEHAKLTEPHLHGPEIPGSLTLSISGNENRSSTGTGEHLT</sequence>
<evidence type="ECO:0000313" key="4">
    <source>
        <dbReference type="Proteomes" id="UP001212421"/>
    </source>
</evidence>
<protein>
    <recommendedName>
        <fullName evidence="5">O-antigen ligase domain-containing protein</fullName>
    </recommendedName>
</protein>
<feature type="transmembrane region" description="Helical" evidence="2">
    <location>
        <begin position="86"/>
        <end position="104"/>
    </location>
</feature>
<keyword evidence="2" id="KW-0472">Membrane</keyword>
<feature type="transmembrane region" description="Helical" evidence="2">
    <location>
        <begin position="32"/>
        <end position="54"/>
    </location>
</feature>
<feature type="transmembrane region" description="Helical" evidence="2">
    <location>
        <begin position="161"/>
        <end position="180"/>
    </location>
</feature>
<evidence type="ECO:0000256" key="1">
    <source>
        <dbReference type="SAM" id="MobiDB-lite"/>
    </source>
</evidence>
<feature type="transmembrane region" description="Helical" evidence="2">
    <location>
        <begin position="352"/>
        <end position="375"/>
    </location>
</feature>
<dbReference type="Proteomes" id="UP001212421">
    <property type="component" value="Chromosome"/>
</dbReference>
<gene>
    <name evidence="3" type="ORF">KIV56_13360</name>
</gene>
<feature type="transmembrane region" description="Helical" evidence="2">
    <location>
        <begin position="200"/>
        <end position="226"/>
    </location>
</feature>
<name>A0ABY7NFT4_9MICO</name>
<evidence type="ECO:0000256" key="2">
    <source>
        <dbReference type="SAM" id="Phobius"/>
    </source>
</evidence>
<feature type="transmembrane region" description="Helical" evidence="2">
    <location>
        <begin position="113"/>
        <end position="132"/>
    </location>
</feature>
<dbReference type="EMBL" id="CP075584">
    <property type="protein sequence ID" value="WBM79378.1"/>
    <property type="molecule type" value="Genomic_DNA"/>
</dbReference>
<proteinExistence type="predicted"/>
<feature type="transmembrane region" description="Helical" evidence="2">
    <location>
        <begin position="233"/>
        <end position="263"/>
    </location>
</feature>
<feature type="transmembrane region" description="Helical" evidence="2">
    <location>
        <begin position="275"/>
        <end position="297"/>
    </location>
</feature>
<evidence type="ECO:0000313" key="3">
    <source>
        <dbReference type="EMBL" id="WBM79378.1"/>
    </source>
</evidence>
<accession>A0ABY7NFT4</accession>